<keyword evidence="1" id="KW-0732">Signal</keyword>
<comment type="caution">
    <text evidence="2">The sequence shown here is derived from an EMBL/GenBank/DDBJ whole genome shotgun (WGS) entry which is preliminary data.</text>
</comment>
<dbReference type="EMBL" id="JAKELL010000097">
    <property type="protein sequence ID" value="KAH8982709.1"/>
    <property type="molecule type" value="Genomic_DNA"/>
</dbReference>
<evidence type="ECO:0008006" key="4">
    <source>
        <dbReference type="Google" id="ProtNLM"/>
    </source>
</evidence>
<evidence type="ECO:0000313" key="3">
    <source>
        <dbReference type="Proteomes" id="UP001201163"/>
    </source>
</evidence>
<keyword evidence="3" id="KW-1185">Reference proteome</keyword>
<evidence type="ECO:0000313" key="2">
    <source>
        <dbReference type="EMBL" id="KAH8982709.1"/>
    </source>
</evidence>
<evidence type="ECO:0000256" key="1">
    <source>
        <dbReference type="SAM" id="SignalP"/>
    </source>
</evidence>
<proteinExistence type="predicted"/>
<protein>
    <recommendedName>
        <fullName evidence="4">Secreted protein</fullName>
    </recommendedName>
</protein>
<organism evidence="2 3">
    <name type="scientific">Lactarius akahatsu</name>
    <dbReference type="NCBI Taxonomy" id="416441"/>
    <lineage>
        <taxon>Eukaryota</taxon>
        <taxon>Fungi</taxon>
        <taxon>Dikarya</taxon>
        <taxon>Basidiomycota</taxon>
        <taxon>Agaricomycotina</taxon>
        <taxon>Agaricomycetes</taxon>
        <taxon>Russulales</taxon>
        <taxon>Russulaceae</taxon>
        <taxon>Lactarius</taxon>
    </lineage>
</organism>
<reference evidence="2" key="1">
    <citation type="submission" date="2022-01" db="EMBL/GenBank/DDBJ databases">
        <title>Comparative genomics reveals a dynamic genome evolution in the ectomycorrhizal milk-cap (Lactarius) mushrooms.</title>
        <authorList>
            <consortium name="DOE Joint Genome Institute"/>
            <person name="Lebreton A."/>
            <person name="Tang N."/>
            <person name="Kuo A."/>
            <person name="LaButti K."/>
            <person name="Drula E."/>
            <person name="Barry K."/>
            <person name="Clum A."/>
            <person name="Lipzen A."/>
            <person name="Mousain D."/>
            <person name="Ng V."/>
            <person name="Wang R."/>
            <person name="Wang X."/>
            <person name="Dai Y."/>
            <person name="Henrissat B."/>
            <person name="Grigoriev I.V."/>
            <person name="Guerin-Laguette A."/>
            <person name="Yu F."/>
            <person name="Martin F.M."/>
        </authorList>
    </citation>
    <scope>NUCLEOTIDE SEQUENCE</scope>
    <source>
        <strain evidence="2">QP</strain>
    </source>
</reference>
<feature type="chain" id="PRO_5042014015" description="Secreted protein" evidence="1">
    <location>
        <begin position="18"/>
        <end position="70"/>
    </location>
</feature>
<dbReference type="Proteomes" id="UP001201163">
    <property type="component" value="Unassembled WGS sequence"/>
</dbReference>
<gene>
    <name evidence="2" type="ORF">EDB92DRAFT_1893609</name>
</gene>
<feature type="signal peptide" evidence="1">
    <location>
        <begin position="1"/>
        <end position="17"/>
    </location>
</feature>
<accession>A0AAD4L990</accession>
<name>A0AAD4L990_9AGAM</name>
<dbReference type="AlphaFoldDB" id="A0AAD4L990"/>
<sequence>MILFVAILVVCVSSLHSKLCEGLGEGGKNMLMDVEKLRIPYLVASATKKFRRMDRRPRCDRVLGEVQLAF</sequence>